<gene>
    <name evidence="2" type="ORF">ZIOFF_037654</name>
</gene>
<dbReference type="EMBL" id="JACMSC010000010">
    <property type="protein sequence ID" value="KAG6505299.1"/>
    <property type="molecule type" value="Genomic_DNA"/>
</dbReference>
<proteinExistence type="predicted"/>
<keyword evidence="3" id="KW-1185">Reference proteome</keyword>
<evidence type="ECO:0000313" key="3">
    <source>
        <dbReference type="Proteomes" id="UP000734854"/>
    </source>
</evidence>
<feature type="compositionally biased region" description="Basic and acidic residues" evidence="1">
    <location>
        <begin position="75"/>
        <end position="103"/>
    </location>
</feature>
<comment type="caution">
    <text evidence="2">The sequence shown here is derived from an EMBL/GenBank/DDBJ whole genome shotgun (WGS) entry which is preliminary data.</text>
</comment>
<sequence>MDEAGRQHTVTLSSEELDALIELRAAKLVEQKQKAPAERAEQQATSASGGRAEAPQATVAFPRALFRTPEAAATNRDRGSSSDERPRRDDRKEKAPEWIHRPSELIASSQKPS</sequence>
<evidence type="ECO:0000313" key="2">
    <source>
        <dbReference type="EMBL" id="KAG6505299.1"/>
    </source>
</evidence>
<feature type="region of interest" description="Disordered" evidence="1">
    <location>
        <begin position="31"/>
        <end position="113"/>
    </location>
</feature>
<protein>
    <submittedName>
        <fullName evidence="2">Uncharacterized protein</fullName>
    </submittedName>
</protein>
<reference evidence="2 3" key="1">
    <citation type="submission" date="2020-08" db="EMBL/GenBank/DDBJ databases">
        <title>Plant Genome Project.</title>
        <authorList>
            <person name="Zhang R.-G."/>
        </authorList>
    </citation>
    <scope>NUCLEOTIDE SEQUENCE [LARGE SCALE GENOMIC DNA]</scope>
    <source>
        <tissue evidence="2">Rhizome</tissue>
    </source>
</reference>
<feature type="compositionally biased region" description="Basic and acidic residues" evidence="1">
    <location>
        <begin position="31"/>
        <end position="41"/>
    </location>
</feature>
<dbReference type="AlphaFoldDB" id="A0A8J5L3N6"/>
<accession>A0A8J5L3N6</accession>
<evidence type="ECO:0000256" key="1">
    <source>
        <dbReference type="SAM" id="MobiDB-lite"/>
    </source>
</evidence>
<dbReference type="Proteomes" id="UP000734854">
    <property type="component" value="Unassembled WGS sequence"/>
</dbReference>
<organism evidence="2 3">
    <name type="scientific">Zingiber officinale</name>
    <name type="common">Ginger</name>
    <name type="synonym">Amomum zingiber</name>
    <dbReference type="NCBI Taxonomy" id="94328"/>
    <lineage>
        <taxon>Eukaryota</taxon>
        <taxon>Viridiplantae</taxon>
        <taxon>Streptophyta</taxon>
        <taxon>Embryophyta</taxon>
        <taxon>Tracheophyta</taxon>
        <taxon>Spermatophyta</taxon>
        <taxon>Magnoliopsida</taxon>
        <taxon>Liliopsida</taxon>
        <taxon>Zingiberales</taxon>
        <taxon>Zingiberaceae</taxon>
        <taxon>Zingiber</taxon>
    </lineage>
</organism>
<name>A0A8J5L3N6_ZINOF</name>